<dbReference type="Proteomes" id="UP000269883">
    <property type="component" value="Chromosome"/>
</dbReference>
<dbReference type="KEGG" id="dfl:DFE_0087"/>
<proteinExistence type="predicted"/>
<keyword evidence="2" id="KW-1185">Reference proteome</keyword>
<accession>A0A2Z6AUB0</accession>
<dbReference type="OrthoDB" id="5472089at2"/>
<name>A0A2Z6AUB0_9BACT</name>
<organism evidence="1 2">
    <name type="scientific">Desulfovibrio ferrophilus</name>
    <dbReference type="NCBI Taxonomy" id="241368"/>
    <lineage>
        <taxon>Bacteria</taxon>
        <taxon>Pseudomonadati</taxon>
        <taxon>Thermodesulfobacteriota</taxon>
        <taxon>Desulfovibrionia</taxon>
        <taxon>Desulfovibrionales</taxon>
        <taxon>Desulfovibrionaceae</taxon>
        <taxon>Desulfovibrio</taxon>
    </lineage>
</organism>
<dbReference type="EMBL" id="AP017378">
    <property type="protein sequence ID" value="BBD06813.1"/>
    <property type="molecule type" value="Genomic_DNA"/>
</dbReference>
<sequence>MALLAVTEVHGKGLEMQPANKDSLSDSMKEIRKAKLRRQVYADPALAQKLVAVEASPTYNSSGKLIQSLGFSG</sequence>
<protein>
    <submittedName>
        <fullName evidence="1">Uncharacterized protein</fullName>
    </submittedName>
</protein>
<evidence type="ECO:0000313" key="1">
    <source>
        <dbReference type="EMBL" id="BBD06813.1"/>
    </source>
</evidence>
<dbReference type="RefSeq" id="WP_126375618.1">
    <property type="nucleotide sequence ID" value="NZ_AP017378.1"/>
</dbReference>
<dbReference type="AlphaFoldDB" id="A0A2Z6AUB0"/>
<gene>
    <name evidence="1" type="ORF">DFE_0087</name>
</gene>
<reference evidence="1 2" key="1">
    <citation type="journal article" date="2018" name="Sci. Adv.">
        <title>Multi-heme cytochromes provide a pathway for survival in energy-limited environments.</title>
        <authorList>
            <person name="Deng X."/>
            <person name="Dohmae N."/>
            <person name="Nealson K.H."/>
            <person name="Hashimoto K."/>
            <person name="Okamoto A."/>
        </authorList>
    </citation>
    <scope>NUCLEOTIDE SEQUENCE [LARGE SCALE GENOMIC DNA]</scope>
    <source>
        <strain evidence="1 2">IS5</strain>
    </source>
</reference>
<evidence type="ECO:0000313" key="2">
    <source>
        <dbReference type="Proteomes" id="UP000269883"/>
    </source>
</evidence>